<comment type="caution">
    <text evidence="2">The sequence shown here is derived from an EMBL/GenBank/DDBJ whole genome shotgun (WGS) entry which is preliminary data.</text>
</comment>
<keyword evidence="1" id="KW-1133">Transmembrane helix</keyword>
<protein>
    <submittedName>
        <fullName evidence="2">Uncharacterized protein</fullName>
    </submittedName>
</protein>
<gene>
    <name evidence="2" type="ORF">NZK81_01125</name>
</gene>
<name>A0ABT2I007_9SPHN</name>
<organism evidence="2 3">
    <name type="scientific">Novosphingobium mangrovi</name>
    <name type="common">ex Huang et al. 2023</name>
    <dbReference type="NCBI Taxonomy" id="2976432"/>
    <lineage>
        <taxon>Bacteria</taxon>
        <taxon>Pseudomonadati</taxon>
        <taxon>Pseudomonadota</taxon>
        <taxon>Alphaproteobacteria</taxon>
        <taxon>Sphingomonadales</taxon>
        <taxon>Sphingomonadaceae</taxon>
        <taxon>Novosphingobium</taxon>
    </lineage>
</organism>
<proteinExistence type="predicted"/>
<reference evidence="2" key="1">
    <citation type="submission" date="2022-09" db="EMBL/GenBank/DDBJ databases">
        <title>Novosphingobium sp. Nov., a polycyclic aromatic hydrocarbon-degrading bacterium isolated form mangrove sediments in HongKong.</title>
        <authorList>
            <person name="Hu Z."/>
        </authorList>
    </citation>
    <scope>NUCLEOTIDE SEQUENCE</scope>
    <source>
        <strain evidence="2">HK4-1</strain>
    </source>
</reference>
<evidence type="ECO:0000256" key="1">
    <source>
        <dbReference type="SAM" id="Phobius"/>
    </source>
</evidence>
<feature type="transmembrane region" description="Helical" evidence="1">
    <location>
        <begin position="43"/>
        <end position="68"/>
    </location>
</feature>
<sequence>MLLDIQRRYTDNACAPRREADPLPEWLAINAPANMPEQGESNIALALAIAVVSSLVFWAGLAVVLLGLL</sequence>
<accession>A0ABT2I007</accession>
<evidence type="ECO:0000313" key="2">
    <source>
        <dbReference type="EMBL" id="MCT2398140.1"/>
    </source>
</evidence>
<evidence type="ECO:0000313" key="3">
    <source>
        <dbReference type="Proteomes" id="UP001165583"/>
    </source>
</evidence>
<keyword evidence="1" id="KW-0812">Transmembrane</keyword>
<dbReference type="EMBL" id="JANZXA010000001">
    <property type="protein sequence ID" value="MCT2398140.1"/>
    <property type="molecule type" value="Genomic_DNA"/>
</dbReference>
<keyword evidence="1" id="KW-0472">Membrane</keyword>
<dbReference type="Proteomes" id="UP001165583">
    <property type="component" value="Unassembled WGS sequence"/>
</dbReference>
<dbReference type="RefSeq" id="WP_260043216.1">
    <property type="nucleotide sequence ID" value="NZ_JANZXA010000001.1"/>
</dbReference>
<keyword evidence="3" id="KW-1185">Reference proteome</keyword>